<name>A0A1D8PN78_CANAL</name>
<evidence type="ECO:0000313" key="3">
    <source>
        <dbReference type="Proteomes" id="UP000000559"/>
    </source>
</evidence>
<reference evidence="2 3" key="1">
    <citation type="journal article" date="2004" name="Proc. Natl. Acad. Sci. U.S.A.">
        <title>The diploid genome sequence of Candida albicans.</title>
        <authorList>
            <person name="Jones T."/>
            <person name="Federspiel N.A."/>
            <person name="Chibana H."/>
            <person name="Dungan J."/>
            <person name="Kalman S."/>
            <person name="Magee B.B."/>
            <person name="Newport G."/>
            <person name="Thorstenson Y.R."/>
            <person name="Agabian N."/>
            <person name="Magee P.T."/>
            <person name="Davis R.W."/>
            <person name="Scherer S."/>
        </authorList>
    </citation>
    <scope>NUCLEOTIDE SEQUENCE [LARGE SCALE GENOMIC DNA]</scope>
    <source>
        <strain evidence="3">SC5314 / ATCC MYA-2876</strain>
    </source>
</reference>
<keyword evidence="3" id="KW-1185">Reference proteome</keyword>
<dbReference type="EMBL" id="CP017627">
    <property type="protein sequence ID" value="AOW29602.1"/>
    <property type="molecule type" value="Genomic_DNA"/>
</dbReference>
<dbReference type="VEuPathDB" id="FungiDB:C5_01710C_A"/>
<dbReference type="CGD" id="CAL0000181011">
    <property type="gene designation" value="orf19.10716"/>
</dbReference>
<protein>
    <submittedName>
        <fullName evidence="2">Uncharacterized protein</fullName>
    </submittedName>
</protein>
<dbReference type="KEGG" id="cal:CAALFM_C501710CA"/>
<dbReference type="InParanoid" id="A0A1D8PN78"/>
<dbReference type="STRING" id="237561.A0A1D8PN78"/>
<dbReference type="GeneID" id="3643732"/>
<dbReference type="Proteomes" id="UP000000559">
    <property type="component" value="Chromosome 5"/>
</dbReference>
<accession>A0A1D8PN78</accession>
<proteinExistence type="predicted"/>
<reference evidence="2 3" key="3">
    <citation type="journal article" date="2013" name="Genome Biol.">
        <title>Assembly of a phased diploid Candida albicans genome facilitates allele-specific measurements and provides a simple model for repeat and indel structure.</title>
        <authorList>
            <person name="Muzzey D."/>
            <person name="Schwartz K."/>
            <person name="Weissman J.S."/>
            <person name="Sherlock G."/>
        </authorList>
    </citation>
    <scope>NUCLEOTIDE SEQUENCE [LARGE SCALE GENOMIC DNA]</scope>
    <source>
        <strain evidence="3">SC5314 / ATCC MYA-2876</strain>
    </source>
</reference>
<dbReference type="RefSeq" id="XP_714620.2">
    <property type="nucleotide sequence ID" value="XM_709527.2"/>
</dbReference>
<sequence length="738" mass="87340">MNGLCVYGIRVSIRSTSAVQLLRRSVSRGRLTNASSPLYMSRRHNSTNQQQALLDPQDRINYIKSLKSRKEVRKYLNRICKSKNINFIKESIEYQGESILQRIPKDFLYQDICNLILEGDSKTLDRISLKNIINHVTVDVGPTEGRDKSNTSSSSIVEYIDEFLLILINEGEYLKATKYMIQFIRKFKDQFKVPIIQYETFQYLLKSIELNSSVDELTPINYGLLQLCVNHYQGIKDFEYDEMLLLFRIFTKNVIHGNYFSNYYYDWLLIRNQKLLNFTTNKKYVKQYFQILCQMLQTNLVNLNANRCFKIWEDNQEFIIVNISENENDIDEKLLNEFLDIMTDIFKLWTDENQPIFKPDIAIILEKLTKIDRISNKDKFINFKLEFYGTIFRNNTSFERIITNQLNTPKPSGKDSDGIIINKKFINRSNLSHLFVGFLNLNDETNSNKILETIHKQNNTTNNTNNTSNSFLNQYELNGIIKKLLTNHNDIIKSLQIIENLSWNHCKWSYFEIFKYILIEARSHQKQDVETFLKDFQLRIIENFKDEIFFEELTILILKHIAIMDLRDGIRLYNKILKLSNNTNVIATTTTTTNKNRRSPQSFTNSNTIATKGNLNTNDLSLFEYLNIDEIFDRYTLKSTDKRLRKLLIPNERIKYLPDWLIDKNYLKLINKTSMIKICHHLLIQSVVEKDYYCIIWLFDEMRKFGWSVEDILWVCESYDSEDFLKEIINEKVLSSIK</sequence>
<gene>
    <name evidence="2" type="ordered locus">CAALFM_C501710CA</name>
    <name evidence="1" type="ordered locus">orf19.10716</name>
</gene>
<dbReference type="SMR" id="A0A1D8PN78"/>
<organism evidence="2 3">
    <name type="scientific">Candida albicans (strain SC5314 / ATCC MYA-2876)</name>
    <name type="common">Yeast</name>
    <dbReference type="NCBI Taxonomy" id="237561"/>
    <lineage>
        <taxon>Eukaryota</taxon>
        <taxon>Fungi</taxon>
        <taxon>Dikarya</taxon>
        <taxon>Ascomycota</taxon>
        <taxon>Saccharomycotina</taxon>
        <taxon>Pichiomycetes</taxon>
        <taxon>Debaryomycetaceae</taxon>
        <taxon>Candida/Lodderomyces clade</taxon>
        <taxon>Candida</taxon>
    </lineage>
</organism>
<evidence type="ECO:0000313" key="2">
    <source>
        <dbReference type="EMBL" id="AOW29602.1"/>
    </source>
</evidence>
<dbReference type="AlphaFoldDB" id="A0A1D8PN78"/>
<dbReference type="OrthoDB" id="5554140at2759"/>
<reference evidence="2 3" key="2">
    <citation type="journal article" date="2007" name="Genome Biol.">
        <title>Assembly of the Candida albicans genome into sixteen supercontigs aligned on the eight chromosomes.</title>
        <authorList>
            <person name="van het Hoog M."/>
            <person name="Rast T.J."/>
            <person name="Martchenko M."/>
            <person name="Grindle S."/>
            <person name="Dignard D."/>
            <person name="Hogues H."/>
            <person name="Cuomo C."/>
            <person name="Berriman M."/>
            <person name="Scherer S."/>
            <person name="Magee B.B."/>
            <person name="Whiteway M."/>
            <person name="Chibana H."/>
            <person name="Nantel A."/>
            <person name="Magee P.T."/>
        </authorList>
    </citation>
    <scope>GENOME REANNOTATION</scope>
    <source>
        <strain evidence="3">SC5314 / ATCC MYA-2876</strain>
    </source>
</reference>
<evidence type="ECO:0000313" key="1">
    <source>
        <dbReference type="CGD" id="CAL0000181011"/>
    </source>
</evidence>